<dbReference type="OrthoDB" id="26679at2759"/>
<dbReference type="KEGG" id="fcy:FRACYDRAFT_238036"/>
<dbReference type="PROSITE" id="PS50850">
    <property type="entry name" value="MFS"/>
    <property type="match status" value="1"/>
</dbReference>
<feature type="transmembrane region" description="Helical" evidence="6">
    <location>
        <begin position="135"/>
        <end position="154"/>
    </location>
</feature>
<feature type="transmembrane region" description="Helical" evidence="6">
    <location>
        <begin position="179"/>
        <end position="201"/>
    </location>
</feature>
<proteinExistence type="predicted"/>
<feature type="transmembrane region" description="Helical" evidence="6">
    <location>
        <begin position="507"/>
        <end position="528"/>
    </location>
</feature>
<feature type="transmembrane region" description="Helical" evidence="6">
    <location>
        <begin position="432"/>
        <end position="456"/>
    </location>
</feature>
<evidence type="ECO:0000256" key="3">
    <source>
        <dbReference type="ARBA" id="ARBA00022692"/>
    </source>
</evidence>
<reference evidence="8 9" key="1">
    <citation type="submission" date="2016-09" db="EMBL/GenBank/DDBJ databases">
        <title>Extensive genetic diversity and differential bi-allelic expression allows diatom success in the polar Southern Ocean.</title>
        <authorList>
            <consortium name="DOE Joint Genome Institute"/>
            <person name="Mock T."/>
            <person name="Otillar R.P."/>
            <person name="Strauss J."/>
            <person name="Dupont C."/>
            <person name="Frickenhaus S."/>
            <person name="Maumus F."/>
            <person name="Mcmullan M."/>
            <person name="Sanges R."/>
            <person name="Schmutz J."/>
            <person name="Toseland A."/>
            <person name="Valas R."/>
            <person name="Veluchamy A."/>
            <person name="Ward B.J."/>
            <person name="Allen A."/>
            <person name="Barry K."/>
            <person name="Falciatore A."/>
            <person name="Ferrante M."/>
            <person name="Fortunato A.E."/>
            <person name="Gloeckner G."/>
            <person name="Gruber A."/>
            <person name="Hipkin R."/>
            <person name="Janech M."/>
            <person name="Kroth P."/>
            <person name="Leese F."/>
            <person name="Lindquist E."/>
            <person name="Lyon B.R."/>
            <person name="Martin J."/>
            <person name="Mayer C."/>
            <person name="Parker M."/>
            <person name="Quesneville H."/>
            <person name="Raymond J."/>
            <person name="Uhlig C."/>
            <person name="Valentin K.U."/>
            <person name="Worden A.Z."/>
            <person name="Armbrust E.V."/>
            <person name="Bowler C."/>
            <person name="Green B."/>
            <person name="Moulton V."/>
            <person name="Van Oosterhout C."/>
            <person name="Grigoriev I."/>
        </authorList>
    </citation>
    <scope>NUCLEOTIDE SEQUENCE [LARGE SCALE GENOMIC DNA]</scope>
    <source>
        <strain evidence="8 9">CCMP1102</strain>
    </source>
</reference>
<evidence type="ECO:0000313" key="9">
    <source>
        <dbReference type="Proteomes" id="UP000095751"/>
    </source>
</evidence>
<evidence type="ECO:0000256" key="2">
    <source>
        <dbReference type="ARBA" id="ARBA00022448"/>
    </source>
</evidence>
<dbReference type="InterPro" id="IPR020846">
    <property type="entry name" value="MFS_dom"/>
</dbReference>
<evidence type="ECO:0000256" key="4">
    <source>
        <dbReference type="ARBA" id="ARBA00022989"/>
    </source>
</evidence>
<dbReference type="Proteomes" id="UP000095751">
    <property type="component" value="Unassembled WGS sequence"/>
</dbReference>
<keyword evidence="2" id="KW-0813">Transport</keyword>
<accession>A0A1E7FIK5</accession>
<dbReference type="Pfam" id="PF07690">
    <property type="entry name" value="MFS_1"/>
    <property type="match status" value="1"/>
</dbReference>
<feature type="transmembrane region" description="Helical" evidence="6">
    <location>
        <begin position="36"/>
        <end position="56"/>
    </location>
</feature>
<dbReference type="SUPFAM" id="SSF103473">
    <property type="entry name" value="MFS general substrate transporter"/>
    <property type="match status" value="1"/>
</dbReference>
<feature type="transmembrane region" description="Helical" evidence="6">
    <location>
        <begin position="363"/>
        <end position="382"/>
    </location>
</feature>
<dbReference type="GO" id="GO:0022857">
    <property type="term" value="F:transmembrane transporter activity"/>
    <property type="evidence" value="ECO:0007669"/>
    <property type="project" value="InterPro"/>
</dbReference>
<dbReference type="GO" id="GO:0016020">
    <property type="term" value="C:membrane"/>
    <property type="evidence" value="ECO:0007669"/>
    <property type="project" value="UniProtKB-SubCell"/>
</dbReference>
<organism evidence="8 9">
    <name type="scientific">Fragilariopsis cylindrus CCMP1102</name>
    <dbReference type="NCBI Taxonomy" id="635003"/>
    <lineage>
        <taxon>Eukaryota</taxon>
        <taxon>Sar</taxon>
        <taxon>Stramenopiles</taxon>
        <taxon>Ochrophyta</taxon>
        <taxon>Bacillariophyta</taxon>
        <taxon>Bacillariophyceae</taxon>
        <taxon>Bacillariophycidae</taxon>
        <taxon>Bacillariales</taxon>
        <taxon>Bacillariaceae</taxon>
        <taxon>Fragilariopsis</taxon>
    </lineage>
</organism>
<dbReference type="PANTHER" id="PTHR23504:SF15">
    <property type="entry name" value="MAJOR FACILITATOR SUPERFAMILY (MFS) PROFILE DOMAIN-CONTAINING PROTEIN"/>
    <property type="match status" value="1"/>
</dbReference>
<feature type="transmembrane region" description="Helical" evidence="6">
    <location>
        <begin position="94"/>
        <end position="114"/>
    </location>
</feature>
<keyword evidence="4 6" id="KW-1133">Transmembrane helix</keyword>
<evidence type="ECO:0000259" key="7">
    <source>
        <dbReference type="PROSITE" id="PS50850"/>
    </source>
</evidence>
<dbReference type="PANTHER" id="PTHR23504">
    <property type="entry name" value="MAJOR FACILITATOR SUPERFAMILY DOMAIN-CONTAINING PROTEIN 10"/>
    <property type="match status" value="1"/>
</dbReference>
<dbReference type="Gene3D" id="1.20.1250.20">
    <property type="entry name" value="MFS general substrate transporter like domains"/>
    <property type="match status" value="1"/>
</dbReference>
<evidence type="ECO:0000256" key="1">
    <source>
        <dbReference type="ARBA" id="ARBA00004141"/>
    </source>
</evidence>
<dbReference type="InParanoid" id="A0A1E7FIK5"/>
<dbReference type="InterPro" id="IPR036259">
    <property type="entry name" value="MFS_trans_sf"/>
</dbReference>
<gene>
    <name evidence="8" type="ORF">FRACYDRAFT_238036</name>
</gene>
<evidence type="ECO:0000256" key="6">
    <source>
        <dbReference type="SAM" id="Phobius"/>
    </source>
</evidence>
<feature type="domain" description="Major facilitator superfamily (MFS) profile" evidence="7">
    <location>
        <begin position="1"/>
        <end position="532"/>
    </location>
</feature>
<feature type="transmembrane region" description="Helical" evidence="6">
    <location>
        <begin position="325"/>
        <end position="343"/>
    </location>
</feature>
<dbReference type="InterPro" id="IPR011701">
    <property type="entry name" value="MFS"/>
</dbReference>
<evidence type="ECO:0000256" key="5">
    <source>
        <dbReference type="ARBA" id="ARBA00023136"/>
    </source>
</evidence>
<dbReference type="EMBL" id="KV784357">
    <property type="protein sequence ID" value="OEU17613.1"/>
    <property type="molecule type" value="Genomic_DNA"/>
</dbReference>
<feature type="transmembrane region" description="Helical" evidence="6">
    <location>
        <begin position="394"/>
        <end position="412"/>
    </location>
</feature>
<feature type="transmembrane region" description="Helical" evidence="6">
    <location>
        <begin position="477"/>
        <end position="495"/>
    </location>
</feature>
<name>A0A1E7FIK5_9STRA</name>
<keyword evidence="9" id="KW-1185">Reference proteome</keyword>
<keyword evidence="3 6" id="KW-0812">Transmembrane</keyword>
<feature type="transmembrane region" description="Helical" evidence="6">
    <location>
        <begin position="68"/>
        <end position="88"/>
    </location>
</feature>
<protein>
    <submittedName>
        <fullName evidence="8">MFS general substrate transporter</fullName>
    </submittedName>
</protein>
<evidence type="ECO:0000313" key="8">
    <source>
        <dbReference type="EMBL" id="OEU17613.1"/>
    </source>
</evidence>
<sequence>MCLCTFTHSWLLVSVFPYSGFMVIKLVPGTNEENAGSYAGLLAAAFMIGRAITSYSWGRIADIYGRKIVFYTSLVLSAIFSLFFGLSSSFGVAFFWRFLLGAGNGLVGISKAVVSETARGNVQLETRGMSMSMGMWAWGFLLSPAIAGFLSDPIKQFPTFNLWVSKDQTIYKVLESYPFLLPNLISVLLCIIDFIAVVLWVPETLPETDVRSANMIPMDFWYWLRSFSSSSSIQPANTNDVINYRQLSQNGSQMVAEDEEENVSIHDHMTHYESISLLSTSSIQLPSSNNEICNDDDDPNTSCQSPPRKATMAFLWSKIDTRNHLIVFWIFSFVAIAIDEAFPLYCISKGGGLGLSEGSIGKLLSATGIIFALTQYHVYTWIVDTYGLRRSIQLGALLSAPLVAFVPLSLLWNDEGEGGKPTSNSLTWGSFIYLSLLLSFIRIFGLVFFSSITIATNRTVIPSHRGTMNGLSMLGGSIAKGLGPIFAGLLMSSGISSGAFPPKVGSALVFVTIGLCSAITAGITFVLIGKTKGAVDGQHYRY</sequence>
<keyword evidence="5 6" id="KW-0472">Membrane</keyword>
<dbReference type="AlphaFoldDB" id="A0A1E7FIK5"/>
<comment type="subcellular location">
    <subcellularLocation>
        <location evidence="1">Membrane</location>
        <topology evidence="1">Multi-pass membrane protein</topology>
    </subcellularLocation>
</comment>